<dbReference type="EMBL" id="DVFV01000030">
    <property type="protein sequence ID" value="HIQ90308.1"/>
    <property type="molecule type" value="Genomic_DNA"/>
</dbReference>
<evidence type="ECO:0000313" key="3">
    <source>
        <dbReference type="EMBL" id="HIQ90308.1"/>
    </source>
</evidence>
<dbReference type="Pfam" id="PF03413">
    <property type="entry name" value="PepSY"/>
    <property type="match status" value="2"/>
</dbReference>
<keyword evidence="1" id="KW-0812">Transmembrane</keyword>
<dbReference type="InterPro" id="IPR025711">
    <property type="entry name" value="PepSY"/>
</dbReference>
<reference evidence="3" key="2">
    <citation type="journal article" date="2021" name="PeerJ">
        <title>Extensive microbial diversity within the chicken gut microbiome revealed by metagenomics and culture.</title>
        <authorList>
            <person name="Gilroy R."/>
            <person name="Ravi A."/>
            <person name="Getino M."/>
            <person name="Pursley I."/>
            <person name="Horton D.L."/>
            <person name="Alikhan N.F."/>
            <person name="Baker D."/>
            <person name="Gharbi K."/>
            <person name="Hall N."/>
            <person name="Watson M."/>
            <person name="Adriaenssens E.M."/>
            <person name="Foster-Nyarko E."/>
            <person name="Jarju S."/>
            <person name="Secka A."/>
            <person name="Antonio M."/>
            <person name="Oren A."/>
            <person name="Chaudhuri R.R."/>
            <person name="La Ragione R."/>
            <person name="Hildebrand F."/>
            <person name="Pallen M.J."/>
        </authorList>
    </citation>
    <scope>NUCLEOTIDE SEQUENCE</scope>
    <source>
        <strain evidence="3">CHK147-3167</strain>
    </source>
</reference>
<evidence type="ECO:0000256" key="1">
    <source>
        <dbReference type="SAM" id="Phobius"/>
    </source>
</evidence>
<evidence type="ECO:0000259" key="2">
    <source>
        <dbReference type="Pfam" id="PF03413"/>
    </source>
</evidence>
<reference evidence="3" key="1">
    <citation type="submission" date="2020-10" db="EMBL/GenBank/DDBJ databases">
        <authorList>
            <person name="Gilroy R."/>
        </authorList>
    </citation>
    <scope>NUCLEOTIDE SEQUENCE</scope>
    <source>
        <strain evidence="3">CHK147-3167</strain>
    </source>
</reference>
<organism evidence="3 4">
    <name type="scientific">Candidatus Coprosoma intestinipullorum</name>
    <dbReference type="NCBI Taxonomy" id="2840752"/>
    <lineage>
        <taxon>Bacteria</taxon>
        <taxon>Bacillati</taxon>
        <taxon>Bacillota</taxon>
        <taxon>Bacillota incertae sedis</taxon>
        <taxon>Candidatus Coprosoma</taxon>
    </lineage>
</organism>
<sequence>MKKYLKVILIVVGILVLIGIGVFLYFNLTYISKDQVRENIASQMNVDVSDLHFSSIDLEMDENVYEAEVYYQNREYEFKIDARDGDLVYTNYVKSNNSVNNENNNSNNEVNTNDELTIDEAKALVLKENNLDESNVIFSKLESDYDNNMLIYDIEFIYNNTEYNYEVRASDGQIISFEQDSVH</sequence>
<dbReference type="AlphaFoldDB" id="A0A9D0ZPW4"/>
<keyword evidence="1" id="KW-1133">Transmembrane helix</keyword>
<keyword evidence="1" id="KW-0472">Membrane</keyword>
<dbReference type="Proteomes" id="UP000886786">
    <property type="component" value="Unassembled WGS sequence"/>
</dbReference>
<comment type="caution">
    <text evidence="3">The sequence shown here is derived from an EMBL/GenBank/DDBJ whole genome shotgun (WGS) entry which is preliminary data.</text>
</comment>
<evidence type="ECO:0000313" key="4">
    <source>
        <dbReference type="Proteomes" id="UP000886786"/>
    </source>
</evidence>
<name>A0A9D0ZPW4_9FIRM</name>
<feature type="domain" description="PepSY" evidence="2">
    <location>
        <begin position="31"/>
        <end position="87"/>
    </location>
</feature>
<feature type="domain" description="PepSY" evidence="2">
    <location>
        <begin position="116"/>
        <end position="176"/>
    </location>
</feature>
<accession>A0A9D0ZPW4</accession>
<gene>
    <name evidence="3" type="ORF">IAB27_01575</name>
</gene>
<feature type="transmembrane region" description="Helical" evidence="1">
    <location>
        <begin position="7"/>
        <end position="28"/>
    </location>
</feature>
<protein>
    <submittedName>
        <fullName evidence="3">PepSY domain-containing protein</fullName>
    </submittedName>
</protein>
<proteinExistence type="predicted"/>
<dbReference type="Gene3D" id="3.10.450.40">
    <property type="match status" value="2"/>
</dbReference>